<evidence type="ECO:0000313" key="2">
    <source>
        <dbReference type="EMBL" id="KHJ87943.1"/>
    </source>
</evidence>
<evidence type="ECO:0000256" key="1">
    <source>
        <dbReference type="SAM" id="MobiDB-lite"/>
    </source>
</evidence>
<dbReference type="PANTHER" id="PTHR38624:SF1">
    <property type="entry name" value="KIF-BINDING PROTEIN"/>
    <property type="match status" value="1"/>
</dbReference>
<dbReference type="PANTHER" id="PTHR38624">
    <property type="entry name" value="PROTEIN CBG08397-RELATED"/>
    <property type="match status" value="1"/>
</dbReference>
<evidence type="ECO:0000313" key="3">
    <source>
        <dbReference type="Proteomes" id="UP000053660"/>
    </source>
</evidence>
<name>A0A0B1SRJ4_OESDE</name>
<feature type="region of interest" description="Disordered" evidence="1">
    <location>
        <begin position="59"/>
        <end position="134"/>
    </location>
</feature>
<organism evidence="2 3">
    <name type="scientific">Oesophagostomum dentatum</name>
    <name type="common">Nodular worm</name>
    <dbReference type="NCBI Taxonomy" id="61180"/>
    <lineage>
        <taxon>Eukaryota</taxon>
        <taxon>Metazoa</taxon>
        <taxon>Ecdysozoa</taxon>
        <taxon>Nematoda</taxon>
        <taxon>Chromadorea</taxon>
        <taxon>Rhabditida</taxon>
        <taxon>Rhabditina</taxon>
        <taxon>Rhabditomorpha</taxon>
        <taxon>Strongyloidea</taxon>
        <taxon>Strongylidae</taxon>
        <taxon>Oesophagostomum</taxon>
    </lineage>
</organism>
<sequence>MGSAVTDDPTRQLFRESLADADNFDHRVLNEVEFAKSVDKVTLLENYVIDQFYVKRRSSGSFRSSFRSKRLAERSPSRKSALLDEAEAATASKENPASSEPKSAEPGIEALEKSVDELALNPSAEPPLPMGQIVPGQLEDVTRTASIKGNGSPRLVHFNVREGDEEV</sequence>
<feature type="compositionally biased region" description="Polar residues" evidence="1">
    <location>
        <begin position="92"/>
        <end position="101"/>
    </location>
</feature>
<dbReference type="AlphaFoldDB" id="A0A0B1SRJ4"/>
<protein>
    <submittedName>
        <fullName evidence="2">Uncharacterized protein</fullName>
    </submittedName>
</protein>
<reference evidence="2 3" key="1">
    <citation type="submission" date="2014-03" db="EMBL/GenBank/DDBJ databases">
        <title>Draft genome of the hookworm Oesophagostomum dentatum.</title>
        <authorList>
            <person name="Mitreva M."/>
        </authorList>
    </citation>
    <scope>NUCLEOTIDE SEQUENCE [LARGE SCALE GENOMIC DNA]</scope>
    <source>
        <strain evidence="2 3">OD-Hann</strain>
    </source>
</reference>
<dbReference type="OrthoDB" id="10651951at2759"/>
<dbReference type="EMBL" id="KN556731">
    <property type="protein sequence ID" value="KHJ87943.1"/>
    <property type="molecule type" value="Genomic_DNA"/>
</dbReference>
<proteinExistence type="predicted"/>
<accession>A0A0B1SRJ4</accession>
<dbReference type="Proteomes" id="UP000053660">
    <property type="component" value="Unassembled WGS sequence"/>
</dbReference>
<gene>
    <name evidence="2" type="ORF">OESDEN_12269</name>
</gene>
<keyword evidence="3" id="KW-1185">Reference proteome</keyword>